<dbReference type="Gene3D" id="3.30.1490.20">
    <property type="entry name" value="ATP-grasp fold, A domain"/>
    <property type="match status" value="1"/>
</dbReference>
<evidence type="ECO:0000256" key="3">
    <source>
        <dbReference type="ARBA" id="ARBA00022741"/>
    </source>
</evidence>
<reference evidence="8 9" key="2">
    <citation type="journal article" date="2009" name="Proc. Natl. Acad. Sci. U.S.A.">
        <title>On the chimeric nature, thermophilic origin, and phylogenetic placement of the Thermotogales.</title>
        <authorList>
            <person name="Zhaxybayeva O."/>
            <person name="Swithers K.S."/>
            <person name="Lapierre P."/>
            <person name="Fournier G.P."/>
            <person name="Bickhart D.M."/>
            <person name="DeBoy R.T."/>
            <person name="Nelson K.E."/>
            <person name="Nesbo C.L."/>
            <person name="Doolittle W.F."/>
            <person name="Gogarten J.P."/>
            <person name="Noll K.M."/>
        </authorList>
    </citation>
    <scope>NUCLEOTIDE SEQUENCE [LARGE SCALE GENOMIC DNA]</scope>
    <source>
        <strain evidence="9">ATCC 35602 / DSM 5306 / Rt17-B1</strain>
    </source>
</reference>
<keyword evidence="6" id="KW-0472">Membrane</keyword>
<dbReference type="InterPro" id="IPR016102">
    <property type="entry name" value="Succinyl-CoA_synth-like"/>
</dbReference>
<sequence>MKIQEYVGKRLLSEHGFYVPRSLFVKEEDIDSKELTQKILELGFPQVLKSQVLVGGRMKAGGVIIAKNLEESMRALRELVNKEIKGEMPEGVLIEEFVKHDKELYFGITIDRTNRNILMIYSEFGGVDIEEASRMFPNKVLKTYSFNDLPEEFKETAKVLLDIFKKLDLTLLEINPIGVTKSGYVMLDAVMHVDDNALFRQSWAMEQMNERENDMVLLGGSYGVIGCGAGIVMATIDMLKEFGFEPANFYDVGGGATRENVLEALKKVSRISKKIVLNIFGGITDCFQVAEAIVLFKERHPDVELFLRISGNKEEEARALLSNIGLTAVSDMNELIMLIQKEEAKKKELMKDVLF</sequence>
<dbReference type="PANTHER" id="PTHR11815:SF10">
    <property type="entry name" value="SUCCINATE--COA LIGASE [GDP-FORMING] SUBUNIT BETA, MITOCHONDRIAL"/>
    <property type="match status" value="1"/>
</dbReference>
<dbReference type="AlphaFoldDB" id="A7HMU2"/>
<dbReference type="Pfam" id="PF08442">
    <property type="entry name" value="ATP-grasp_2"/>
    <property type="match status" value="1"/>
</dbReference>
<dbReference type="PANTHER" id="PTHR11815">
    <property type="entry name" value="SUCCINYL-COA SYNTHETASE BETA CHAIN"/>
    <property type="match status" value="1"/>
</dbReference>
<reference evidence="8 9" key="1">
    <citation type="submission" date="2007-07" db="EMBL/GenBank/DDBJ databases">
        <title>Complete sequence of Fervidobacterium nodosum Rt17-B1.</title>
        <authorList>
            <consortium name="US DOE Joint Genome Institute"/>
            <person name="Copeland A."/>
            <person name="Lucas S."/>
            <person name="Lapidus A."/>
            <person name="Barry K."/>
            <person name="Glavina del Rio T."/>
            <person name="Dalin E."/>
            <person name="Tice H."/>
            <person name="Pitluck S."/>
            <person name="Saunders E."/>
            <person name="Brettin T."/>
            <person name="Bruce D."/>
            <person name="Detter J.C."/>
            <person name="Han C."/>
            <person name="Schmutz J."/>
            <person name="Larimer F."/>
            <person name="Land M."/>
            <person name="Hauser L."/>
            <person name="Kyrpides N."/>
            <person name="Mikhailova N."/>
            <person name="Nelson K."/>
            <person name="Gogarten J.P."/>
            <person name="Noll K."/>
            <person name="Richardson P."/>
        </authorList>
    </citation>
    <scope>NUCLEOTIDE SEQUENCE [LARGE SCALE GENOMIC DNA]</scope>
    <source>
        <strain evidence="9">ATCC 35602 / DSM 5306 / Rt17-B1</strain>
    </source>
</reference>
<gene>
    <name evidence="8" type="ordered locus">Fnod_1378</name>
</gene>
<evidence type="ECO:0000256" key="2">
    <source>
        <dbReference type="ARBA" id="ARBA00022723"/>
    </source>
</evidence>
<dbReference type="Proteomes" id="UP000002415">
    <property type="component" value="Chromosome"/>
</dbReference>
<dbReference type="SUPFAM" id="SSF52210">
    <property type="entry name" value="Succinyl-CoA synthetase domains"/>
    <property type="match status" value="1"/>
</dbReference>
<name>A7HMU2_FERNB</name>
<dbReference type="SUPFAM" id="SSF56059">
    <property type="entry name" value="Glutathione synthetase ATP-binding domain-like"/>
    <property type="match status" value="1"/>
</dbReference>
<evidence type="ECO:0000256" key="4">
    <source>
        <dbReference type="ARBA" id="ARBA00022842"/>
    </source>
</evidence>
<dbReference type="Pfam" id="PF00549">
    <property type="entry name" value="Ligase_CoA"/>
    <property type="match status" value="1"/>
</dbReference>
<dbReference type="GO" id="GO:0046872">
    <property type="term" value="F:metal ion binding"/>
    <property type="evidence" value="ECO:0007669"/>
    <property type="project" value="UniProtKB-KW"/>
</dbReference>
<keyword evidence="6" id="KW-1133">Transmembrane helix</keyword>
<dbReference type="GO" id="GO:0005524">
    <property type="term" value="F:ATP binding"/>
    <property type="evidence" value="ECO:0007669"/>
    <property type="project" value="UniProtKB-UniRule"/>
</dbReference>
<evidence type="ECO:0000256" key="5">
    <source>
        <dbReference type="PROSITE-ProRule" id="PRU00409"/>
    </source>
</evidence>
<dbReference type="EMBL" id="CP000771">
    <property type="protein sequence ID" value="ABS61225.1"/>
    <property type="molecule type" value="Genomic_DNA"/>
</dbReference>
<organism evidence="8 9">
    <name type="scientific">Fervidobacterium nodosum (strain ATCC 35602 / DSM 5306 / Rt17-B1)</name>
    <dbReference type="NCBI Taxonomy" id="381764"/>
    <lineage>
        <taxon>Bacteria</taxon>
        <taxon>Thermotogati</taxon>
        <taxon>Thermotogota</taxon>
        <taxon>Thermotogae</taxon>
        <taxon>Thermotogales</taxon>
        <taxon>Fervidobacteriaceae</taxon>
        <taxon>Fervidobacterium</taxon>
    </lineage>
</organism>
<keyword evidence="2" id="KW-0479">Metal-binding</keyword>
<keyword evidence="1 8" id="KW-0436">Ligase</keyword>
<dbReference type="Gene3D" id="3.30.470.20">
    <property type="entry name" value="ATP-grasp fold, B domain"/>
    <property type="match status" value="2"/>
</dbReference>
<dbReference type="PROSITE" id="PS50975">
    <property type="entry name" value="ATP_GRASP"/>
    <property type="match status" value="1"/>
</dbReference>
<dbReference type="InterPro" id="IPR013815">
    <property type="entry name" value="ATP_grasp_subdomain_1"/>
</dbReference>
<keyword evidence="9" id="KW-1185">Reference proteome</keyword>
<dbReference type="GO" id="GO:0042709">
    <property type="term" value="C:succinate-CoA ligase complex"/>
    <property type="evidence" value="ECO:0007669"/>
    <property type="project" value="TreeGrafter"/>
</dbReference>
<dbReference type="GO" id="GO:0006099">
    <property type="term" value="P:tricarboxylic acid cycle"/>
    <property type="evidence" value="ECO:0007669"/>
    <property type="project" value="InterPro"/>
</dbReference>
<dbReference type="PIRSF" id="PIRSF001554">
    <property type="entry name" value="SucCS_beta"/>
    <property type="match status" value="1"/>
</dbReference>
<keyword evidence="3 5" id="KW-0547">Nucleotide-binding</keyword>
<accession>A7HMU2</accession>
<dbReference type="RefSeq" id="WP_011994532.1">
    <property type="nucleotide sequence ID" value="NC_009718.1"/>
</dbReference>
<dbReference type="InterPro" id="IPR013650">
    <property type="entry name" value="ATP-grasp_succ-CoA_synth-type"/>
</dbReference>
<dbReference type="OrthoDB" id="9802602at2"/>
<evidence type="ECO:0000256" key="1">
    <source>
        <dbReference type="ARBA" id="ARBA00022598"/>
    </source>
</evidence>
<dbReference type="STRING" id="381764.Fnod_1378"/>
<protein>
    <submittedName>
        <fullName evidence="8">Succinate--CoA ligase (ADP-forming)</fullName>
        <ecNumber evidence="8">6.2.1.5</ecNumber>
    </submittedName>
</protein>
<keyword evidence="6" id="KW-0812">Transmembrane</keyword>
<dbReference type="GO" id="GO:0006104">
    <property type="term" value="P:succinyl-CoA metabolic process"/>
    <property type="evidence" value="ECO:0007669"/>
    <property type="project" value="TreeGrafter"/>
</dbReference>
<dbReference type="GO" id="GO:0004775">
    <property type="term" value="F:succinate-CoA ligase (ADP-forming) activity"/>
    <property type="evidence" value="ECO:0007669"/>
    <property type="project" value="UniProtKB-EC"/>
</dbReference>
<evidence type="ECO:0000313" key="9">
    <source>
        <dbReference type="Proteomes" id="UP000002415"/>
    </source>
</evidence>
<dbReference type="eggNOG" id="COG0045">
    <property type="taxonomic scope" value="Bacteria"/>
</dbReference>
<evidence type="ECO:0000256" key="6">
    <source>
        <dbReference type="SAM" id="Phobius"/>
    </source>
</evidence>
<dbReference type="InterPro" id="IPR005809">
    <property type="entry name" value="Succ_CoA_ligase-like_bsu"/>
</dbReference>
<keyword evidence="4" id="KW-0460">Magnesium</keyword>
<proteinExistence type="predicted"/>
<feature type="domain" description="ATP-grasp" evidence="7">
    <location>
        <begin position="9"/>
        <end position="240"/>
    </location>
</feature>
<keyword evidence="5" id="KW-0067">ATP-binding</keyword>
<dbReference type="EC" id="6.2.1.5" evidence="8"/>
<dbReference type="HOGENOM" id="CLU_037430_0_2_0"/>
<evidence type="ECO:0000313" key="8">
    <source>
        <dbReference type="EMBL" id="ABS61225.1"/>
    </source>
</evidence>
<dbReference type="KEGG" id="fno:Fnod_1378"/>
<dbReference type="InterPro" id="IPR005811">
    <property type="entry name" value="SUCC_ACL_C"/>
</dbReference>
<evidence type="ECO:0000259" key="7">
    <source>
        <dbReference type="PROSITE" id="PS50975"/>
    </source>
</evidence>
<dbReference type="InterPro" id="IPR011761">
    <property type="entry name" value="ATP-grasp"/>
</dbReference>
<feature type="transmembrane region" description="Helical" evidence="6">
    <location>
        <begin position="215"/>
        <end position="236"/>
    </location>
</feature>
<dbReference type="Gene3D" id="3.40.50.261">
    <property type="entry name" value="Succinyl-CoA synthetase domains"/>
    <property type="match status" value="1"/>
</dbReference>